<evidence type="ECO:0000313" key="1">
    <source>
        <dbReference type="EMBL" id="CAG8525893.1"/>
    </source>
</evidence>
<gene>
    <name evidence="1" type="ORF">POCULU_LOCUS3815</name>
</gene>
<evidence type="ECO:0000313" key="2">
    <source>
        <dbReference type="Proteomes" id="UP000789572"/>
    </source>
</evidence>
<dbReference type="EMBL" id="CAJVPJ010000450">
    <property type="protein sequence ID" value="CAG8525893.1"/>
    <property type="molecule type" value="Genomic_DNA"/>
</dbReference>
<organism evidence="1 2">
    <name type="scientific">Paraglomus occultum</name>
    <dbReference type="NCBI Taxonomy" id="144539"/>
    <lineage>
        <taxon>Eukaryota</taxon>
        <taxon>Fungi</taxon>
        <taxon>Fungi incertae sedis</taxon>
        <taxon>Mucoromycota</taxon>
        <taxon>Glomeromycotina</taxon>
        <taxon>Glomeromycetes</taxon>
        <taxon>Paraglomerales</taxon>
        <taxon>Paraglomeraceae</taxon>
        <taxon>Paraglomus</taxon>
    </lineage>
</organism>
<dbReference type="InterPro" id="IPR001544">
    <property type="entry name" value="Aminotrans_IV"/>
</dbReference>
<dbReference type="Proteomes" id="UP000789572">
    <property type="component" value="Unassembled WGS sequence"/>
</dbReference>
<dbReference type="Gene3D" id="3.20.10.10">
    <property type="entry name" value="D-amino Acid Aminotransferase, subunit A, domain 2"/>
    <property type="match status" value="1"/>
</dbReference>
<dbReference type="PANTHER" id="PTHR47703">
    <property type="entry name" value="D-AMINOACID AMINOTRANSFERASE-LIKE PLP-DEPENDENT ENZYMES SUPERFAMILY PROTEIN"/>
    <property type="match status" value="1"/>
</dbReference>
<comment type="caution">
    <text evidence="1">The sequence shown here is derived from an EMBL/GenBank/DDBJ whole genome shotgun (WGS) entry which is preliminary data.</text>
</comment>
<dbReference type="SUPFAM" id="SSF56752">
    <property type="entry name" value="D-aminoacid aminotransferase-like PLP-dependent enzymes"/>
    <property type="match status" value="1"/>
</dbReference>
<dbReference type="InterPro" id="IPR043132">
    <property type="entry name" value="BCAT-like_C"/>
</dbReference>
<proteinExistence type="predicted"/>
<accession>A0A9N9AD82</accession>
<protein>
    <submittedName>
        <fullName evidence="1">491_t:CDS:1</fullName>
    </submittedName>
</protein>
<sequence>MTLIATNNATNSFTDNIADDAPLSGTLRAVVSELCSTDLATLISSNSRASLSPTITHNLLRIDSSAFLLQYPRGAYTTARTVKRVSVVDFQTHVNRLANSISHINYKSYDCSSVIDQSSDVVAVDAADCADCEDCGEPEEVRKALESFRNAATLKRLLLPLVREGLKKYYEIEEENTWHIKGVSEAKITVLISYSFAKRQPILATHVSPLRAPRSGKCRVEVHGEPRKAAETKDSQWVRERRSLEASLHPGFNELLLYDSNTKNIYEGLSSNFFAVLHNPDTQRSIVTTAPKHCVLEGTILRIVEMICERDGIEFRFWFPNVADVETWTGAFITSTSRLVLPVELIKFRDGRPPVKLPTHDETIAHIREEVHKEIFKRAHRIL</sequence>
<dbReference type="PANTHER" id="PTHR47703:SF2">
    <property type="entry name" value="D-AMINOACID AMINOTRANSFERASE-LIKE PLP-DEPENDENT ENZYMES SUPERFAMILY PROTEIN"/>
    <property type="match status" value="1"/>
</dbReference>
<dbReference type="GO" id="GO:0003824">
    <property type="term" value="F:catalytic activity"/>
    <property type="evidence" value="ECO:0007669"/>
    <property type="project" value="InterPro"/>
</dbReference>
<reference evidence="1" key="1">
    <citation type="submission" date="2021-06" db="EMBL/GenBank/DDBJ databases">
        <authorList>
            <person name="Kallberg Y."/>
            <person name="Tangrot J."/>
            <person name="Rosling A."/>
        </authorList>
    </citation>
    <scope>NUCLEOTIDE SEQUENCE</scope>
    <source>
        <strain evidence="1">IA702</strain>
    </source>
</reference>
<dbReference type="Pfam" id="PF01063">
    <property type="entry name" value="Aminotran_4"/>
    <property type="match status" value="1"/>
</dbReference>
<dbReference type="AlphaFoldDB" id="A0A9N9AD82"/>
<dbReference type="OrthoDB" id="59470at2759"/>
<name>A0A9N9AD82_9GLOM</name>
<keyword evidence="2" id="KW-1185">Reference proteome</keyword>
<dbReference type="InterPro" id="IPR036038">
    <property type="entry name" value="Aminotransferase-like"/>
</dbReference>